<gene>
    <name evidence="2" type="ORF">BN381_80007</name>
</gene>
<dbReference type="SUPFAM" id="SSF51197">
    <property type="entry name" value="Clavaminate synthase-like"/>
    <property type="match status" value="1"/>
</dbReference>
<dbReference type="Proteomes" id="UP000018291">
    <property type="component" value="Unassembled WGS sequence"/>
</dbReference>
<accession>R4Z7G7</accession>
<dbReference type="STRING" id="1229780.BN381_80007"/>
<dbReference type="InterPro" id="IPR037151">
    <property type="entry name" value="AlkB-like_sf"/>
</dbReference>
<sequence>MTMRQVADGLWFCLDEFSSRENNRIANYLGSVSGAGLDRQLDQDEFHFRQLMEDGTAVKGRLEAACGTPVWGGEGQVTGPAVPAYLQTLTERADLLVRSSIDTLHAGFSSIYVDLYEEGGSFVPHTDRPIYGPYVLGMSFGVGSCEIVFSSADSEYRLTLPPRSVYCFGPPLRNEPWVHEVVGVTGRRFGVTFRTEAP</sequence>
<reference evidence="2 3" key="1">
    <citation type="journal article" date="2013" name="ISME J.">
        <title>Metabolic model for the filamentous 'Candidatus Microthrix parvicella' based on genomic and metagenomic analyses.</title>
        <authorList>
            <person name="Jon McIlroy S."/>
            <person name="Kristiansen R."/>
            <person name="Albertsen M."/>
            <person name="Michael Karst S."/>
            <person name="Rossetti S."/>
            <person name="Lund Nielsen J."/>
            <person name="Tandoi V."/>
            <person name="James Seviour R."/>
            <person name="Nielsen P.H."/>
        </authorList>
    </citation>
    <scope>NUCLEOTIDE SEQUENCE [LARGE SCALE GENOMIC DNA]</scope>
    <source>
        <strain evidence="2 3">RN1</strain>
    </source>
</reference>
<dbReference type="EMBL" id="CANL01000078">
    <property type="protein sequence ID" value="CCM65477.1"/>
    <property type="molecule type" value="Genomic_DNA"/>
</dbReference>
<evidence type="ECO:0000313" key="3">
    <source>
        <dbReference type="Proteomes" id="UP000018291"/>
    </source>
</evidence>
<dbReference type="AlphaFoldDB" id="R4Z7G7"/>
<dbReference type="InterPro" id="IPR005123">
    <property type="entry name" value="Oxoglu/Fe-dep_dioxygenase_dom"/>
</dbReference>
<feature type="domain" description="Fe2OG dioxygenase" evidence="1">
    <location>
        <begin position="107"/>
        <end position="197"/>
    </location>
</feature>
<dbReference type="HOGENOM" id="CLU_1375993_0_0_11"/>
<evidence type="ECO:0000313" key="2">
    <source>
        <dbReference type="EMBL" id="CCM65477.1"/>
    </source>
</evidence>
<dbReference type="PROSITE" id="PS51471">
    <property type="entry name" value="FE2OG_OXY"/>
    <property type="match status" value="1"/>
</dbReference>
<comment type="caution">
    <text evidence="2">The sequence shown here is derived from an EMBL/GenBank/DDBJ whole genome shotgun (WGS) entry which is preliminary data.</text>
</comment>
<organism evidence="2 3">
    <name type="scientific">Candidatus Neomicrothrix parvicella RN1</name>
    <dbReference type="NCBI Taxonomy" id="1229780"/>
    <lineage>
        <taxon>Bacteria</taxon>
        <taxon>Bacillati</taxon>
        <taxon>Actinomycetota</taxon>
        <taxon>Acidimicrobiia</taxon>
        <taxon>Acidimicrobiales</taxon>
        <taxon>Microthrixaceae</taxon>
        <taxon>Candidatus Neomicrothrix</taxon>
    </lineage>
</organism>
<name>R4Z7G7_9ACTN</name>
<evidence type="ECO:0000259" key="1">
    <source>
        <dbReference type="PROSITE" id="PS51471"/>
    </source>
</evidence>
<dbReference type="RefSeq" id="WP_012230218.1">
    <property type="nucleotide sequence ID" value="NZ_HG422565.1"/>
</dbReference>
<keyword evidence="3" id="KW-1185">Reference proteome</keyword>
<proteinExistence type="predicted"/>
<dbReference type="Gene3D" id="2.60.120.590">
    <property type="entry name" value="Alpha-ketoglutarate-dependent dioxygenase AlkB-like"/>
    <property type="match status" value="1"/>
</dbReference>
<protein>
    <recommendedName>
        <fullName evidence="1">Fe2OG dioxygenase domain-containing protein</fullName>
    </recommendedName>
</protein>